<sequence>MSKNILILQSSPRIGGNSDILCDEFIKGAEEADHSCEKIYLTKKDIKLCTGCLTCDETHSCVIDDDMREILEKMVNADVIVMATPVYFFTMSGQMKMLIDRTTPRFSEMKDKEFYFIFTAATPNEKHLVNVKREFKSYLNCLTNPTNKGIIYGLGVGKVGDVKEKEETLLEAYNYGKIV</sequence>
<keyword evidence="4" id="KW-0288">FMN</keyword>
<dbReference type="RefSeq" id="WP_116669965.1">
    <property type="nucleotide sequence ID" value="NZ_MZGU01000004.1"/>
</dbReference>
<gene>
    <name evidence="7" type="primary">ywqN_3</name>
    <name evidence="7" type="ORF">MBBWO_11960</name>
</gene>
<dbReference type="OrthoDB" id="9059at2157"/>
<comment type="similarity">
    <text evidence="5">Belongs to the SsuE family. Isf subfamily.</text>
</comment>
<dbReference type="SUPFAM" id="SSF52218">
    <property type="entry name" value="Flavoproteins"/>
    <property type="match status" value="1"/>
</dbReference>
<organism evidence="7 8">
    <name type="scientific">Methanobrevibacter woesei</name>
    <dbReference type="NCBI Taxonomy" id="190976"/>
    <lineage>
        <taxon>Archaea</taxon>
        <taxon>Methanobacteriati</taxon>
        <taxon>Methanobacteriota</taxon>
        <taxon>Methanomada group</taxon>
        <taxon>Methanobacteria</taxon>
        <taxon>Methanobacteriales</taxon>
        <taxon>Methanobacteriaceae</taxon>
        <taxon>Methanobrevibacter</taxon>
    </lineage>
</organism>
<keyword evidence="8" id="KW-1185">Reference proteome</keyword>
<evidence type="ECO:0000256" key="1">
    <source>
        <dbReference type="ARBA" id="ARBA00001917"/>
    </source>
</evidence>
<comment type="cofactor">
    <cofactor evidence="1">
        <name>FMN</name>
        <dbReference type="ChEBI" id="CHEBI:58210"/>
    </cofactor>
</comment>
<dbReference type="PANTHER" id="PTHR43278:SF4">
    <property type="entry name" value="NAD(P)H-DEPENDENT FMN-CONTAINING OXIDOREDUCTASE YWQN-RELATED"/>
    <property type="match status" value="1"/>
</dbReference>
<dbReference type="InterPro" id="IPR005025">
    <property type="entry name" value="FMN_Rdtase-like_dom"/>
</dbReference>
<evidence type="ECO:0000256" key="5">
    <source>
        <dbReference type="ARBA" id="ARBA00038292"/>
    </source>
</evidence>
<evidence type="ECO:0000256" key="3">
    <source>
        <dbReference type="ARBA" id="ARBA00022630"/>
    </source>
</evidence>
<dbReference type="PANTHER" id="PTHR43278">
    <property type="entry name" value="NAD(P)H-DEPENDENT FMN-CONTAINING OXIDOREDUCTASE YWQN-RELATED"/>
    <property type="match status" value="1"/>
</dbReference>
<dbReference type="EC" id="1.-.-.-" evidence="7"/>
<keyword evidence="3" id="KW-0285">Flavoprotein</keyword>
<feature type="domain" description="NADPH-dependent FMN reductase-like" evidence="6">
    <location>
        <begin position="4"/>
        <end position="124"/>
    </location>
</feature>
<comment type="cofactor">
    <cofactor evidence="2">
        <name>[4Fe-4S] cluster</name>
        <dbReference type="ChEBI" id="CHEBI:49883"/>
    </cofactor>
</comment>
<comment type="caution">
    <text evidence="7">The sequence shown here is derived from an EMBL/GenBank/DDBJ whole genome shotgun (WGS) entry which is preliminary data.</text>
</comment>
<evidence type="ECO:0000313" key="7">
    <source>
        <dbReference type="EMBL" id="PWB86341.1"/>
    </source>
</evidence>
<evidence type="ECO:0000256" key="4">
    <source>
        <dbReference type="ARBA" id="ARBA00022643"/>
    </source>
</evidence>
<proteinExistence type="inferred from homology"/>
<keyword evidence="7" id="KW-0560">Oxidoreductase</keyword>
<protein>
    <submittedName>
        <fullName evidence="7">Putative NAD(P)H-dependent FMN-containing oxidoreductase YwqN</fullName>
        <ecNumber evidence="7">1.-.-.-</ecNumber>
    </submittedName>
</protein>
<dbReference type="InterPro" id="IPR029039">
    <property type="entry name" value="Flavoprotein-like_sf"/>
</dbReference>
<dbReference type="Gene3D" id="3.40.50.360">
    <property type="match status" value="1"/>
</dbReference>
<evidence type="ECO:0000259" key="6">
    <source>
        <dbReference type="Pfam" id="PF03358"/>
    </source>
</evidence>
<evidence type="ECO:0000256" key="2">
    <source>
        <dbReference type="ARBA" id="ARBA00001966"/>
    </source>
</evidence>
<name>A0A2U1S8I8_9EURY</name>
<evidence type="ECO:0000313" key="8">
    <source>
        <dbReference type="Proteomes" id="UP000245577"/>
    </source>
</evidence>
<dbReference type="GO" id="GO:0016491">
    <property type="term" value="F:oxidoreductase activity"/>
    <property type="evidence" value="ECO:0007669"/>
    <property type="project" value="UniProtKB-KW"/>
</dbReference>
<dbReference type="InterPro" id="IPR051796">
    <property type="entry name" value="ISF_SsuE-like"/>
</dbReference>
<reference evidence="7 8" key="1">
    <citation type="submission" date="2017-03" db="EMBL/GenBank/DDBJ databases">
        <title>Genome sequence of Methanobrevibacter wosei.</title>
        <authorList>
            <person name="Poehlein A."/>
            <person name="Seedorf H."/>
            <person name="Daniel R."/>
        </authorList>
    </citation>
    <scope>NUCLEOTIDE SEQUENCE [LARGE SCALE GENOMIC DNA]</scope>
    <source>
        <strain evidence="7 8">DSM 11979</strain>
    </source>
</reference>
<dbReference type="Proteomes" id="UP000245577">
    <property type="component" value="Unassembled WGS sequence"/>
</dbReference>
<dbReference type="AlphaFoldDB" id="A0A2U1S8I8"/>
<dbReference type="EMBL" id="MZGU01000004">
    <property type="protein sequence ID" value="PWB86341.1"/>
    <property type="molecule type" value="Genomic_DNA"/>
</dbReference>
<accession>A0A2U1S8I8</accession>
<dbReference type="Pfam" id="PF03358">
    <property type="entry name" value="FMN_red"/>
    <property type="match status" value="1"/>
</dbReference>